<evidence type="ECO:0000313" key="1">
    <source>
        <dbReference type="EMBL" id="KAH9318637.1"/>
    </source>
</evidence>
<sequence length="100" mass="11346">FRAKFKLSMLWVYKPPPLQVETVLTTEEETGQRMDSQGFCKLVGVATVVPVNDLFLNAFLDLPTQCIARLSAKILISTKEEEEDILMSTMLQRQPMGQQI</sequence>
<keyword evidence="2" id="KW-1185">Reference proteome</keyword>
<organism evidence="1 2">
    <name type="scientific">Taxus chinensis</name>
    <name type="common">Chinese yew</name>
    <name type="synonym">Taxus wallichiana var. chinensis</name>
    <dbReference type="NCBI Taxonomy" id="29808"/>
    <lineage>
        <taxon>Eukaryota</taxon>
        <taxon>Viridiplantae</taxon>
        <taxon>Streptophyta</taxon>
        <taxon>Embryophyta</taxon>
        <taxon>Tracheophyta</taxon>
        <taxon>Spermatophyta</taxon>
        <taxon>Pinopsida</taxon>
        <taxon>Pinidae</taxon>
        <taxon>Conifers II</taxon>
        <taxon>Cupressales</taxon>
        <taxon>Taxaceae</taxon>
        <taxon>Taxus</taxon>
    </lineage>
</organism>
<dbReference type="PANTHER" id="PTHR35320:SF1">
    <property type="entry name" value="ATP-DEPENDENT CLP PROTEASE ATP-BINDING SUBUNIT"/>
    <property type="match status" value="1"/>
</dbReference>
<gene>
    <name evidence="1" type="ORF">KI387_020406</name>
</gene>
<dbReference type="EMBL" id="JAHRHJ020000004">
    <property type="protein sequence ID" value="KAH9318637.1"/>
    <property type="molecule type" value="Genomic_DNA"/>
</dbReference>
<reference evidence="1 2" key="1">
    <citation type="journal article" date="2021" name="Nat. Plants">
        <title>The Taxus genome provides insights into paclitaxel biosynthesis.</title>
        <authorList>
            <person name="Xiong X."/>
            <person name="Gou J."/>
            <person name="Liao Q."/>
            <person name="Li Y."/>
            <person name="Zhou Q."/>
            <person name="Bi G."/>
            <person name="Li C."/>
            <person name="Du R."/>
            <person name="Wang X."/>
            <person name="Sun T."/>
            <person name="Guo L."/>
            <person name="Liang H."/>
            <person name="Lu P."/>
            <person name="Wu Y."/>
            <person name="Zhang Z."/>
            <person name="Ro D.K."/>
            <person name="Shang Y."/>
            <person name="Huang S."/>
            <person name="Yan J."/>
        </authorList>
    </citation>
    <scope>NUCLEOTIDE SEQUENCE [LARGE SCALE GENOMIC DNA]</scope>
    <source>
        <strain evidence="1">Ta-2019</strain>
    </source>
</reference>
<accession>A0AA38LEZ4</accession>
<dbReference type="Proteomes" id="UP000824469">
    <property type="component" value="Unassembled WGS sequence"/>
</dbReference>
<evidence type="ECO:0000313" key="2">
    <source>
        <dbReference type="Proteomes" id="UP000824469"/>
    </source>
</evidence>
<dbReference type="PANTHER" id="PTHR35320">
    <property type="entry name" value="ATP-DEPENDENT CLP PROTEASE ATP-BINDING SUBUNIT"/>
    <property type="match status" value="1"/>
</dbReference>
<feature type="non-terminal residue" evidence="1">
    <location>
        <position position="1"/>
    </location>
</feature>
<name>A0AA38LEZ4_TAXCH</name>
<dbReference type="OMA" id="PTQCIAR"/>
<dbReference type="AlphaFoldDB" id="A0AA38LEZ4"/>
<feature type="non-terminal residue" evidence="1">
    <location>
        <position position="100"/>
    </location>
</feature>
<comment type="caution">
    <text evidence="1">The sequence shown here is derived from an EMBL/GenBank/DDBJ whole genome shotgun (WGS) entry which is preliminary data.</text>
</comment>
<protein>
    <submittedName>
        <fullName evidence="1">Uncharacterized protein</fullName>
    </submittedName>
</protein>
<proteinExistence type="predicted"/>